<gene>
    <name evidence="2" type="ORF">SAMN05444280_10594</name>
</gene>
<evidence type="ECO:0000313" key="2">
    <source>
        <dbReference type="EMBL" id="SHI73771.1"/>
    </source>
</evidence>
<keyword evidence="1" id="KW-0812">Transmembrane</keyword>
<evidence type="ECO:0000313" key="3">
    <source>
        <dbReference type="Proteomes" id="UP000184050"/>
    </source>
</evidence>
<keyword evidence="3" id="KW-1185">Reference proteome</keyword>
<evidence type="ECO:0000256" key="1">
    <source>
        <dbReference type="SAM" id="Phobius"/>
    </source>
</evidence>
<protein>
    <recommendedName>
        <fullName evidence="4">DoxX-like family protein</fullName>
    </recommendedName>
</protein>
<name>A0A1M6DKT8_9BACT</name>
<feature type="transmembrane region" description="Helical" evidence="1">
    <location>
        <begin position="81"/>
        <end position="100"/>
    </location>
</feature>
<reference evidence="2 3" key="1">
    <citation type="submission" date="2016-11" db="EMBL/GenBank/DDBJ databases">
        <authorList>
            <person name="Jaros S."/>
            <person name="Januszkiewicz K."/>
            <person name="Wedrychowicz H."/>
        </authorList>
    </citation>
    <scope>NUCLEOTIDE SEQUENCE [LARGE SCALE GENOMIC DNA]</scope>
    <source>
        <strain evidence="2 3">DSM 27063</strain>
    </source>
</reference>
<dbReference type="STRING" id="1168035.SAMN05444280_10594"/>
<sequence>MVKNYFYLIVGFLCVLFAVTHTLNGVEKSLQILENSKIENNTIVTLTYVWHIIGIENLIFGIALLVMAFRKNQSNLKFASWLIIVILAMRWIVITFFTLLNDSSNIKQLIPDTLAIFVVIVLLLIGTKVKNK</sequence>
<organism evidence="2 3">
    <name type="scientific">Tangfeifania diversioriginum</name>
    <dbReference type="NCBI Taxonomy" id="1168035"/>
    <lineage>
        <taxon>Bacteria</taxon>
        <taxon>Pseudomonadati</taxon>
        <taxon>Bacteroidota</taxon>
        <taxon>Bacteroidia</taxon>
        <taxon>Marinilabiliales</taxon>
        <taxon>Prolixibacteraceae</taxon>
        <taxon>Tangfeifania</taxon>
    </lineage>
</organism>
<proteinExistence type="predicted"/>
<dbReference type="AlphaFoldDB" id="A0A1M6DKT8"/>
<feature type="transmembrane region" description="Helical" evidence="1">
    <location>
        <begin position="106"/>
        <end position="126"/>
    </location>
</feature>
<dbReference type="Proteomes" id="UP000184050">
    <property type="component" value="Unassembled WGS sequence"/>
</dbReference>
<accession>A0A1M6DKT8</accession>
<dbReference type="OrthoDB" id="2653442at2"/>
<feature type="transmembrane region" description="Helical" evidence="1">
    <location>
        <begin position="48"/>
        <end position="69"/>
    </location>
</feature>
<keyword evidence="1" id="KW-1133">Transmembrane helix</keyword>
<evidence type="ECO:0008006" key="4">
    <source>
        <dbReference type="Google" id="ProtNLM"/>
    </source>
</evidence>
<dbReference type="RefSeq" id="WP_073166338.1">
    <property type="nucleotide sequence ID" value="NZ_FQZE01000005.1"/>
</dbReference>
<keyword evidence="1" id="KW-0472">Membrane</keyword>
<dbReference type="EMBL" id="FQZE01000005">
    <property type="protein sequence ID" value="SHI73771.1"/>
    <property type="molecule type" value="Genomic_DNA"/>
</dbReference>